<organism evidence="1 2">
    <name type="scientific">Actinomadura viridis</name>
    <dbReference type="NCBI Taxonomy" id="58110"/>
    <lineage>
        <taxon>Bacteria</taxon>
        <taxon>Bacillati</taxon>
        <taxon>Actinomycetota</taxon>
        <taxon>Actinomycetes</taxon>
        <taxon>Streptosporangiales</taxon>
        <taxon>Thermomonosporaceae</taxon>
        <taxon>Actinomadura</taxon>
    </lineage>
</organism>
<dbReference type="Proteomes" id="UP000614047">
    <property type="component" value="Unassembled WGS sequence"/>
</dbReference>
<sequence>MPMPELQGASVPPMVVLRPGDRVLIALTEDIPAEDVQAFTAQLRRSFPTVSFVVIGGIAGVAVQAGGDDG</sequence>
<dbReference type="EMBL" id="JADOUA010000001">
    <property type="protein sequence ID" value="MBG6089904.1"/>
    <property type="molecule type" value="Genomic_DNA"/>
</dbReference>
<evidence type="ECO:0000313" key="2">
    <source>
        <dbReference type="Proteomes" id="UP000614047"/>
    </source>
</evidence>
<gene>
    <name evidence="1" type="ORF">IW256_004017</name>
</gene>
<reference evidence="1" key="1">
    <citation type="submission" date="2020-11" db="EMBL/GenBank/DDBJ databases">
        <title>Sequencing the genomes of 1000 actinobacteria strains.</title>
        <authorList>
            <person name="Klenk H.-P."/>
        </authorList>
    </citation>
    <scope>NUCLEOTIDE SEQUENCE</scope>
    <source>
        <strain evidence="1">DSM 43175</strain>
    </source>
</reference>
<keyword evidence="2" id="KW-1185">Reference proteome</keyword>
<dbReference type="AlphaFoldDB" id="A0A931DJJ7"/>
<accession>A0A931DJJ7</accession>
<evidence type="ECO:0000313" key="1">
    <source>
        <dbReference type="EMBL" id="MBG6089904.1"/>
    </source>
</evidence>
<proteinExistence type="predicted"/>
<comment type="caution">
    <text evidence="1">The sequence shown here is derived from an EMBL/GenBank/DDBJ whole genome shotgun (WGS) entry which is preliminary data.</text>
</comment>
<protein>
    <submittedName>
        <fullName evidence="1">Uncharacterized protein</fullName>
    </submittedName>
</protein>
<dbReference type="RefSeq" id="WP_197012445.1">
    <property type="nucleotide sequence ID" value="NZ_BAABES010000010.1"/>
</dbReference>
<name>A0A931DJJ7_9ACTN</name>